<dbReference type="EMBL" id="BMAO01038087">
    <property type="protein sequence ID" value="GFR22517.1"/>
    <property type="molecule type" value="Genomic_DNA"/>
</dbReference>
<proteinExistence type="predicted"/>
<reference evidence="1" key="1">
    <citation type="submission" date="2020-07" db="EMBL/GenBank/DDBJ databases">
        <title>Multicomponent nature underlies the extraordinary mechanical properties of spider dragline silk.</title>
        <authorList>
            <person name="Kono N."/>
            <person name="Nakamura H."/>
            <person name="Mori M."/>
            <person name="Yoshida Y."/>
            <person name="Ohtoshi R."/>
            <person name="Malay A.D."/>
            <person name="Moran D.A.P."/>
            <person name="Tomita M."/>
            <person name="Numata K."/>
            <person name="Arakawa K."/>
        </authorList>
    </citation>
    <scope>NUCLEOTIDE SEQUENCE</scope>
</reference>
<gene>
    <name evidence="1" type="ORF">TNCT_686251</name>
</gene>
<protein>
    <submittedName>
        <fullName evidence="1">Uncharacterized protein</fullName>
    </submittedName>
</protein>
<keyword evidence="2" id="KW-1185">Reference proteome</keyword>
<evidence type="ECO:0000313" key="1">
    <source>
        <dbReference type="EMBL" id="GFR22517.1"/>
    </source>
</evidence>
<dbReference type="AlphaFoldDB" id="A0A8X6HEZ3"/>
<organism evidence="1 2">
    <name type="scientific">Trichonephila clavata</name>
    <name type="common">Joro spider</name>
    <name type="synonym">Nephila clavata</name>
    <dbReference type="NCBI Taxonomy" id="2740835"/>
    <lineage>
        <taxon>Eukaryota</taxon>
        <taxon>Metazoa</taxon>
        <taxon>Ecdysozoa</taxon>
        <taxon>Arthropoda</taxon>
        <taxon>Chelicerata</taxon>
        <taxon>Arachnida</taxon>
        <taxon>Araneae</taxon>
        <taxon>Araneomorphae</taxon>
        <taxon>Entelegynae</taxon>
        <taxon>Araneoidea</taxon>
        <taxon>Nephilidae</taxon>
        <taxon>Trichonephila</taxon>
    </lineage>
</organism>
<dbReference type="Proteomes" id="UP000887116">
    <property type="component" value="Unassembled WGS sequence"/>
</dbReference>
<sequence length="180" mass="21072">MDAKPHCIGQIALTTSVEWFFNRIFSHSSLLVNGDEKEVKRERLGRTTRISTESNICCFYHFSSQPLTCLRPKYTTSYRILSSSLWRFRFHPCTHPNLLVRTFTNEIPHTPKIPLTLLQWHLLQTEKAGFAEKFLDFTLWQTDCSDQWPILTFGLGDEWLFWWGFSPALAALKIHHGTLR</sequence>
<evidence type="ECO:0000313" key="2">
    <source>
        <dbReference type="Proteomes" id="UP000887116"/>
    </source>
</evidence>
<name>A0A8X6HEZ3_TRICU</name>
<accession>A0A8X6HEZ3</accession>
<comment type="caution">
    <text evidence="1">The sequence shown here is derived from an EMBL/GenBank/DDBJ whole genome shotgun (WGS) entry which is preliminary data.</text>
</comment>